<name>A0A1G5SEN3_9PROT</name>
<sequence length="93" mass="11168">MAMARFLKETLVHTIWCEFYDVDKQCWSKARLLLATETDCRAVEEILHLYARRWGIEPLFLNPKRFPGREHNLWGQKRTVLELWKPIRSTTAH</sequence>
<dbReference type="EMBL" id="FMWO01000035">
    <property type="protein sequence ID" value="SCZ84879.1"/>
    <property type="molecule type" value="Genomic_DNA"/>
</dbReference>
<protein>
    <submittedName>
        <fullName evidence="1">Transposase</fullName>
    </submittedName>
</protein>
<reference evidence="1 2" key="1">
    <citation type="submission" date="2016-10" db="EMBL/GenBank/DDBJ databases">
        <authorList>
            <person name="de Groot N.N."/>
        </authorList>
    </citation>
    <scope>NUCLEOTIDE SEQUENCE [LARGE SCALE GENOMIC DNA]</scope>
    <source>
        <strain evidence="1">1</strain>
    </source>
</reference>
<gene>
    <name evidence="1" type="ORF">NSMM_290018</name>
</gene>
<proteinExistence type="predicted"/>
<dbReference type="Proteomes" id="UP000198729">
    <property type="component" value="Unassembled WGS sequence"/>
</dbReference>
<evidence type="ECO:0000313" key="2">
    <source>
        <dbReference type="Proteomes" id="UP000198729"/>
    </source>
</evidence>
<keyword evidence="2" id="KW-1185">Reference proteome</keyword>
<evidence type="ECO:0000313" key="1">
    <source>
        <dbReference type="EMBL" id="SCZ84879.1"/>
    </source>
</evidence>
<organism evidence="1 2">
    <name type="scientific">Nitrosomonas mobilis</name>
    <dbReference type="NCBI Taxonomy" id="51642"/>
    <lineage>
        <taxon>Bacteria</taxon>
        <taxon>Pseudomonadati</taxon>
        <taxon>Pseudomonadota</taxon>
        <taxon>Betaproteobacteria</taxon>
        <taxon>Nitrosomonadales</taxon>
        <taxon>Nitrosomonadaceae</taxon>
        <taxon>Nitrosomonas</taxon>
    </lineage>
</organism>
<accession>A0A1G5SEN3</accession>
<dbReference type="AlphaFoldDB" id="A0A1G5SEN3"/>